<sequence length="121" mass="13207">MNEREPGGGCGRRGRGRPRVRRMIGDPGAFRCFGPLCGRPDEVVIVLPEEVEALRLVDLQGLEQEEAALALGISRKTLWRDLHEARRKVADALVHGKTIRIVGCGRRGEEGCPDDEGGPSP</sequence>
<reference evidence="4 5" key="1">
    <citation type="submission" date="2023-10" db="EMBL/GenBank/DDBJ databases">
        <title>The complete genome sequence of Methanoculleus palmolei DSM 4273.</title>
        <authorList>
            <person name="Lai S.-J."/>
            <person name="You Y.-T."/>
            <person name="Chen S.-C."/>
        </authorList>
    </citation>
    <scope>NUCLEOTIDE SEQUENCE [LARGE SCALE GENOMIC DNA]</scope>
    <source>
        <strain evidence="4 5">DSM 4273</strain>
    </source>
</reference>
<dbReference type="InterPro" id="IPR036388">
    <property type="entry name" value="WH-like_DNA-bd_sf"/>
</dbReference>
<dbReference type="InterPro" id="IPR013324">
    <property type="entry name" value="RNA_pol_sigma_r3/r4-like"/>
</dbReference>
<dbReference type="Gene3D" id="1.10.10.10">
    <property type="entry name" value="Winged helix-like DNA-binding domain superfamily/Winged helix DNA-binding domain"/>
    <property type="match status" value="1"/>
</dbReference>
<organism evidence="4 5">
    <name type="scientific">Methanoculleus palmolei</name>
    <dbReference type="NCBI Taxonomy" id="72612"/>
    <lineage>
        <taxon>Archaea</taxon>
        <taxon>Methanobacteriati</taxon>
        <taxon>Methanobacteriota</taxon>
        <taxon>Stenosarchaea group</taxon>
        <taxon>Methanomicrobia</taxon>
        <taxon>Methanomicrobiales</taxon>
        <taxon>Methanomicrobiaceae</taxon>
        <taxon>Methanoculleus</taxon>
    </lineage>
</organism>
<evidence type="ECO:0000256" key="2">
    <source>
        <dbReference type="HAMAP-Rule" id="MF_00674"/>
    </source>
</evidence>
<dbReference type="HAMAP" id="MF_00674">
    <property type="entry name" value="UPF0251"/>
    <property type="match status" value="1"/>
</dbReference>
<dbReference type="InterPro" id="IPR002852">
    <property type="entry name" value="UPF0251"/>
</dbReference>
<dbReference type="Proteomes" id="UP001626603">
    <property type="component" value="Chromosome"/>
</dbReference>
<accession>A0ABD8AB69</accession>
<dbReference type="SUPFAM" id="SSF88659">
    <property type="entry name" value="Sigma3 and sigma4 domains of RNA polymerase sigma factors"/>
    <property type="match status" value="1"/>
</dbReference>
<protein>
    <recommendedName>
        <fullName evidence="2">UPF0251 protein R6Y95_03300</fullName>
    </recommendedName>
</protein>
<proteinExistence type="inferred from homology"/>
<dbReference type="Pfam" id="PF02001">
    <property type="entry name" value="DUF134"/>
    <property type="match status" value="1"/>
</dbReference>
<name>A0ABD8AB69_9EURY</name>
<evidence type="ECO:0000313" key="5">
    <source>
        <dbReference type="Proteomes" id="UP001626603"/>
    </source>
</evidence>
<evidence type="ECO:0000256" key="3">
    <source>
        <dbReference type="SAM" id="MobiDB-lite"/>
    </source>
</evidence>
<dbReference type="PANTHER" id="PTHR37478">
    <property type="match status" value="1"/>
</dbReference>
<dbReference type="EMBL" id="CP137641">
    <property type="protein sequence ID" value="WOX56370.1"/>
    <property type="molecule type" value="Genomic_DNA"/>
</dbReference>
<gene>
    <name evidence="4" type="ORF">R6Y95_03300</name>
</gene>
<evidence type="ECO:0000313" key="4">
    <source>
        <dbReference type="EMBL" id="WOX56370.1"/>
    </source>
</evidence>
<dbReference type="PANTHER" id="PTHR37478:SF2">
    <property type="entry name" value="UPF0251 PROTEIN TK0562"/>
    <property type="match status" value="1"/>
</dbReference>
<feature type="region of interest" description="Disordered" evidence="3">
    <location>
        <begin position="1"/>
        <end position="20"/>
    </location>
</feature>
<comment type="similarity">
    <text evidence="1 2">Belongs to the UPF0251 family.</text>
</comment>
<evidence type="ECO:0000256" key="1">
    <source>
        <dbReference type="ARBA" id="ARBA00009350"/>
    </source>
</evidence>
<keyword evidence="5" id="KW-1185">Reference proteome</keyword>
<dbReference type="AlphaFoldDB" id="A0ABD8AB69"/>